<evidence type="ECO:0000256" key="10">
    <source>
        <dbReference type="RuleBase" id="RU364116"/>
    </source>
</evidence>
<comment type="caution">
    <text evidence="12">The sequence shown here is derived from an EMBL/GenBank/DDBJ whole genome shotgun (WGS) entry which is preliminary data.</text>
</comment>
<dbReference type="SFLD" id="SFLDS00029">
    <property type="entry name" value="Radical_SAM"/>
    <property type="match status" value="1"/>
</dbReference>
<dbReference type="Gene3D" id="3.20.20.70">
    <property type="entry name" value="Aldolase class I"/>
    <property type="match status" value="1"/>
</dbReference>
<dbReference type="PANTHER" id="PTHR13932:SF5">
    <property type="entry name" value="RADICAL S-ADENOSYL METHIONINE DOMAIN-CONTAINING PROTEIN 1, MITOCHONDRIAL"/>
    <property type="match status" value="1"/>
</dbReference>
<keyword evidence="5 10" id="KW-0949">S-adenosyl-L-methionine</keyword>
<proteinExistence type="inferred from homology"/>
<keyword evidence="7 10" id="KW-0408">Iron</keyword>
<evidence type="ECO:0000259" key="11">
    <source>
        <dbReference type="PROSITE" id="PS51918"/>
    </source>
</evidence>
<keyword evidence="10" id="KW-0963">Cytoplasm</keyword>
<gene>
    <name evidence="12" type="ORF">H206_00296</name>
</gene>
<accession>A0A3S4TAM9</accession>
<keyword evidence="4 10" id="KW-0349">Heme</keyword>
<dbReference type="EMBL" id="MTKO01000060">
    <property type="protein sequence ID" value="RWX46558.1"/>
    <property type="molecule type" value="Genomic_DNA"/>
</dbReference>
<keyword evidence="8 10" id="KW-0411">Iron-sulfur</keyword>
<dbReference type="InterPro" id="IPR010723">
    <property type="entry name" value="HemN_C"/>
</dbReference>
<evidence type="ECO:0000256" key="2">
    <source>
        <dbReference type="ARBA" id="ARBA00006100"/>
    </source>
</evidence>
<dbReference type="SMART" id="SM00729">
    <property type="entry name" value="Elp3"/>
    <property type="match status" value="1"/>
</dbReference>
<evidence type="ECO:0000256" key="7">
    <source>
        <dbReference type="ARBA" id="ARBA00023004"/>
    </source>
</evidence>
<name>A0A3S4TAM9_9BACT</name>
<dbReference type="GO" id="GO:0046872">
    <property type="term" value="F:metal ion binding"/>
    <property type="evidence" value="ECO:0007669"/>
    <property type="project" value="UniProtKB-UniRule"/>
</dbReference>
<dbReference type="InterPro" id="IPR013785">
    <property type="entry name" value="Aldolase_TIM"/>
</dbReference>
<dbReference type="InterPro" id="IPR007197">
    <property type="entry name" value="rSAM"/>
</dbReference>
<organism evidence="12 13">
    <name type="scientific">Candidatus Electrothrix aarhusensis</name>
    <dbReference type="NCBI Taxonomy" id="1859131"/>
    <lineage>
        <taxon>Bacteria</taxon>
        <taxon>Pseudomonadati</taxon>
        <taxon>Thermodesulfobacteriota</taxon>
        <taxon>Desulfobulbia</taxon>
        <taxon>Desulfobulbales</taxon>
        <taxon>Desulfobulbaceae</taxon>
        <taxon>Candidatus Electrothrix</taxon>
    </lineage>
</organism>
<comment type="subcellular location">
    <subcellularLocation>
        <location evidence="10">Cytoplasm</location>
    </subcellularLocation>
</comment>
<keyword evidence="10" id="KW-0004">4Fe-4S</keyword>
<dbReference type="NCBIfam" id="TIGR00539">
    <property type="entry name" value="hemN_rel"/>
    <property type="match status" value="1"/>
</dbReference>
<dbReference type="InterPro" id="IPR004559">
    <property type="entry name" value="HemW-like"/>
</dbReference>
<evidence type="ECO:0000256" key="9">
    <source>
        <dbReference type="ARBA" id="ARBA00023186"/>
    </source>
</evidence>
<evidence type="ECO:0000313" key="12">
    <source>
        <dbReference type="EMBL" id="RWX46558.1"/>
    </source>
</evidence>
<dbReference type="SFLD" id="SFLDG01065">
    <property type="entry name" value="anaerobic_coproporphyrinogen-I"/>
    <property type="match status" value="1"/>
</dbReference>
<keyword evidence="9 10" id="KW-0143">Chaperone</keyword>
<dbReference type="Pfam" id="PF04055">
    <property type="entry name" value="Radical_SAM"/>
    <property type="match status" value="1"/>
</dbReference>
<protein>
    <recommendedName>
        <fullName evidence="3 10">Heme chaperone HemW</fullName>
    </recommendedName>
</protein>
<dbReference type="PROSITE" id="PS51918">
    <property type="entry name" value="RADICAL_SAM"/>
    <property type="match status" value="1"/>
</dbReference>
<keyword evidence="13" id="KW-1185">Reference proteome</keyword>
<dbReference type="SUPFAM" id="SSF102114">
    <property type="entry name" value="Radical SAM enzymes"/>
    <property type="match status" value="1"/>
</dbReference>
<feature type="domain" description="Radical SAM core" evidence="11">
    <location>
        <begin position="1"/>
        <end position="236"/>
    </location>
</feature>
<evidence type="ECO:0000313" key="13">
    <source>
        <dbReference type="Proteomes" id="UP000287853"/>
    </source>
</evidence>
<reference evidence="12 13" key="1">
    <citation type="submission" date="2017-01" db="EMBL/GenBank/DDBJ databases">
        <title>The cable genome- insights into the physiology and evolution of filamentous bacteria capable of sulfide oxidation via long distance electron transfer.</title>
        <authorList>
            <person name="Schreiber L."/>
            <person name="Bjerg J.T."/>
            <person name="Boggild A."/>
            <person name="Van De Vossenberg J."/>
            <person name="Meysman F."/>
            <person name="Nielsen L.P."/>
            <person name="Schramm A."/>
            <person name="Kjeldsen K.U."/>
        </authorList>
    </citation>
    <scope>NUCLEOTIDE SEQUENCE [LARGE SCALE GENOMIC DNA]</scope>
    <source>
        <strain evidence="12">MCF</strain>
    </source>
</reference>
<dbReference type="InterPro" id="IPR034505">
    <property type="entry name" value="Coproporphyrinogen-III_oxidase"/>
</dbReference>
<keyword evidence="12" id="KW-0560">Oxidoreductase</keyword>
<comment type="similarity">
    <text evidence="2">Belongs to the anaerobic coproporphyrinogen-III oxidase family. HemW subfamily.</text>
</comment>
<evidence type="ECO:0000256" key="3">
    <source>
        <dbReference type="ARBA" id="ARBA00017228"/>
    </source>
</evidence>
<evidence type="ECO:0000256" key="6">
    <source>
        <dbReference type="ARBA" id="ARBA00022723"/>
    </source>
</evidence>
<dbReference type="Pfam" id="PF06969">
    <property type="entry name" value="HemN_C"/>
    <property type="match status" value="1"/>
</dbReference>
<dbReference type="GO" id="GO:0004109">
    <property type="term" value="F:coproporphyrinogen oxidase activity"/>
    <property type="evidence" value="ECO:0007669"/>
    <property type="project" value="InterPro"/>
</dbReference>
<dbReference type="GO" id="GO:0006779">
    <property type="term" value="P:porphyrin-containing compound biosynthetic process"/>
    <property type="evidence" value="ECO:0007669"/>
    <property type="project" value="InterPro"/>
</dbReference>
<evidence type="ECO:0000256" key="1">
    <source>
        <dbReference type="ARBA" id="ARBA00001966"/>
    </source>
</evidence>
<sequence>MNNLGLYLHVPFCLRKCPYCSFYSLAGRTDLHDRYTQAISTQLRSFSEEYCDQSRPLISIFFGGGTPTLLPPETLSRLLAECLAQFSCADEAEISIEVNPATVDAAGLHVLRRAGFNRLSIGVQSLNDGELRQLGRPHSVADAVQTLQVARAAGFDNINLDLMYGLPEQKLYTWQDTIDHALDLQPEHLSIYELTIEDGTPFAQQQKQGRFSLPDEDTVLLMLEKTQQALKQAGFDRYEISNYAQPGYQCRHNINYWENGEYIGLGAGAVAFLNGTRYTAIADADQFCKRLECLSNGQDVWAEKEKLDRDAAFRETVIMGLRMTVGLSLLELTDRFDMKSEMYYGETLHRLIRQGMLQIVHDRLQLTAQGLLLANTVMAELV</sequence>
<dbReference type="SFLD" id="SFLDF00288">
    <property type="entry name" value="HemN-like__clustered_with_nucl"/>
    <property type="match status" value="1"/>
</dbReference>
<dbReference type="SFLD" id="SFLDF00562">
    <property type="entry name" value="HemN-like__clustered_with_heat"/>
    <property type="match status" value="1"/>
</dbReference>
<evidence type="ECO:0000256" key="4">
    <source>
        <dbReference type="ARBA" id="ARBA00022617"/>
    </source>
</evidence>
<evidence type="ECO:0000256" key="5">
    <source>
        <dbReference type="ARBA" id="ARBA00022691"/>
    </source>
</evidence>
<dbReference type="GO" id="GO:0051539">
    <property type="term" value="F:4 iron, 4 sulfur cluster binding"/>
    <property type="evidence" value="ECO:0007669"/>
    <property type="project" value="UniProtKB-UniRule"/>
</dbReference>
<keyword evidence="6 10" id="KW-0479">Metal-binding</keyword>
<evidence type="ECO:0000256" key="8">
    <source>
        <dbReference type="ARBA" id="ARBA00023014"/>
    </source>
</evidence>
<comment type="function">
    <text evidence="10">Probably acts as a heme chaperone, transferring heme to an unknown acceptor. Binds one molecule of heme per monomer, possibly covalently. Binds 1 [4Fe-4S] cluster. The cluster is coordinated with 3 cysteines and an exchangeable S-adenosyl-L-methionine.</text>
</comment>
<comment type="cofactor">
    <cofactor evidence="1">
        <name>[4Fe-4S] cluster</name>
        <dbReference type="ChEBI" id="CHEBI:49883"/>
    </cofactor>
</comment>
<dbReference type="CDD" id="cd01335">
    <property type="entry name" value="Radical_SAM"/>
    <property type="match status" value="1"/>
</dbReference>
<dbReference type="GO" id="GO:0005737">
    <property type="term" value="C:cytoplasm"/>
    <property type="evidence" value="ECO:0007669"/>
    <property type="project" value="UniProtKB-SubCell"/>
</dbReference>
<dbReference type="AlphaFoldDB" id="A0A3S4TAM9"/>
<dbReference type="PANTHER" id="PTHR13932">
    <property type="entry name" value="COPROPORPHYRINIGEN III OXIDASE"/>
    <property type="match status" value="1"/>
</dbReference>
<dbReference type="Proteomes" id="UP000287853">
    <property type="component" value="Unassembled WGS sequence"/>
</dbReference>
<dbReference type="InterPro" id="IPR006638">
    <property type="entry name" value="Elp3/MiaA/NifB-like_rSAM"/>
</dbReference>
<dbReference type="InterPro" id="IPR058240">
    <property type="entry name" value="rSAM_sf"/>
</dbReference>